<dbReference type="InterPro" id="IPR014017">
    <property type="entry name" value="DNA_helicase_UvrD-like_C"/>
</dbReference>
<dbReference type="OrthoDB" id="9787585at2"/>
<name>A0A1M5Y1S7_9CLOT</name>
<keyword evidence="7" id="KW-1185">Reference proteome</keyword>
<keyword evidence="3 6" id="KW-0347">Helicase</keyword>
<dbReference type="STRING" id="1121316.SAMN02745207_04130"/>
<evidence type="ECO:0000256" key="3">
    <source>
        <dbReference type="ARBA" id="ARBA00022806"/>
    </source>
</evidence>
<dbReference type="AlphaFoldDB" id="A0A1M5Y1S7"/>
<evidence type="ECO:0000256" key="4">
    <source>
        <dbReference type="ARBA" id="ARBA00022840"/>
    </source>
</evidence>
<proteinExistence type="predicted"/>
<accession>A0A1M5Y1S7</accession>
<dbReference type="InterPro" id="IPR027417">
    <property type="entry name" value="P-loop_NTPase"/>
</dbReference>
<evidence type="ECO:0000313" key="6">
    <source>
        <dbReference type="EMBL" id="SHI06035.1"/>
    </source>
</evidence>
<evidence type="ECO:0000256" key="2">
    <source>
        <dbReference type="ARBA" id="ARBA00022801"/>
    </source>
</evidence>
<keyword evidence="4" id="KW-0067">ATP-binding</keyword>
<sequence>MVFTDVYNVKGLEFDYVFLLQFDKFHYSNKKEKEKLDKYNDGGDISKDLEDIDNDERKRLYVAMTRAKTNLEMMYFHSRETAVSPFFYDFDAKDYVRK</sequence>
<dbReference type="Proteomes" id="UP000184447">
    <property type="component" value="Unassembled WGS sequence"/>
</dbReference>
<organism evidence="6 7">
    <name type="scientific">Clostridium grantii DSM 8605</name>
    <dbReference type="NCBI Taxonomy" id="1121316"/>
    <lineage>
        <taxon>Bacteria</taxon>
        <taxon>Bacillati</taxon>
        <taxon>Bacillota</taxon>
        <taxon>Clostridia</taxon>
        <taxon>Eubacteriales</taxon>
        <taxon>Clostridiaceae</taxon>
        <taxon>Clostridium</taxon>
    </lineage>
</organism>
<dbReference type="RefSeq" id="WP_073340918.1">
    <property type="nucleotide sequence ID" value="NZ_FQXM01000048.1"/>
</dbReference>
<protein>
    <submittedName>
        <fullName evidence="6">UvrD-like helicase C-terminal domain-containing protein</fullName>
    </submittedName>
</protein>
<evidence type="ECO:0000259" key="5">
    <source>
        <dbReference type="Pfam" id="PF13361"/>
    </source>
</evidence>
<dbReference type="SUPFAM" id="SSF52540">
    <property type="entry name" value="P-loop containing nucleoside triphosphate hydrolases"/>
    <property type="match status" value="1"/>
</dbReference>
<dbReference type="GO" id="GO:0005524">
    <property type="term" value="F:ATP binding"/>
    <property type="evidence" value="ECO:0007669"/>
    <property type="project" value="UniProtKB-KW"/>
</dbReference>
<reference evidence="6 7" key="1">
    <citation type="submission" date="2016-11" db="EMBL/GenBank/DDBJ databases">
        <authorList>
            <person name="Jaros S."/>
            <person name="Januszkiewicz K."/>
            <person name="Wedrychowicz H."/>
        </authorList>
    </citation>
    <scope>NUCLEOTIDE SEQUENCE [LARGE SCALE GENOMIC DNA]</scope>
    <source>
        <strain evidence="6 7">DSM 8605</strain>
    </source>
</reference>
<dbReference type="GO" id="GO:0016787">
    <property type="term" value="F:hydrolase activity"/>
    <property type="evidence" value="ECO:0007669"/>
    <property type="project" value="UniProtKB-KW"/>
</dbReference>
<dbReference type="Gene3D" id="3.40.50.300">
    <property type="entry name" value="P-loop containing nucleotide triphosphate hydrolases"/>
    <property type="match status" value="1"/>
</dbReference>
<gene>
    <name evidence="6" type="ORF">SAMN02745207_04130</name>
</gene>
<dbReference type="Pfam" id="PF13361">
    <property type="entry name" value="UvrD_C"/>
    <property type="match status" value="1"/>
</dbReference>
<evidence type="ECO:0000256" key="1">
    <source>
        <dbReference type="ARBA" id="ARBA00022741"/>
    </source>
</evidence>
<evidence type="ECO:0000313" key="7">
    <source>
        <dbReference type="Proteomes" id="UP000184447"/>
    </source>
</evidence>
<dbReference type="GO" id="GO:0004386">
    <property type="term" value="F:helicase activity"/>
    <property type="evidence" value="ECO:0007669"/>
    <property type="project" value="UniProtKB-KW"/>
</dbReference>
<dbReference type="EMBL" id="FQXM01000048">
    <property type="protein sequence ID" value="SHI06035.1"/>
    <property type="molecule type" value="Genomic_DNA"/>
</dbReference>
<keyword evidence="1" id="KW-0547">Nucleotide-binding</keyword>
<keyword evidence="2" id="KW-0378">Hydrolase</keyword>
<feature type="domain" description="UvrD-like helicase C-terminal" evidence="5">
    <location>
        <begin position="6"/>
        <end position="77"/>
    </location>
</feature>